<organism evidence="5 6">
    <name type="scientific">Xylocopa violacea</name>
    <name type="common">Violet carpenter bee</name>
    <name type="synonym">Apis violacea</name>
    <dbReference type="NCBI Taxonomy" id="135666"/>
    <lineage>
        <taxon>Eukaryota</taxon>
        <taxon>Metazoa</taxon>
        <taxon>Ecdysozoa</taxon>
        <taxon>Arthropoda</taxon>
        <taxon>Hexapoda</taxon>
        <taxon>Insecta</taxon>
        <taxon>Pterygota</taxon>
        <taxon>Neoptera</taxon>
        <taxon>Endopterygota</taxon>
        <taxon>Hymenoptera</taxon>
        <taxon>Apocrita</taxon>
        <taxon>Aculeata</taxon>
        <taxon>Apoidea</taxon>
        <taxon>Anthophila</taxon>
        <taxon>Apidae</taxon>
        <taxon>Xylocopa</taxon>
        <taxon>Xylocopa</taxon>
    </lineage>
</organism>
<reference evidence="5 6" key="1">
    <citation type="submission" date="2024-08" db="EMBL/GenBank/DDBJ databases">
        <authorList>
            <person name="Will J Nash"/>
            <person name="Angela Man"/>
            <person name="Seanna McTaggart"/>
            <person name="Kendall Baker"/>
            <person name="Tom Barker"/>
            <person name="Leah Catchpole"/>
            <person name="Alex Durrant"/>
            <person name="Karim Gharbi"/>
            <person name="Naomi Irish"/>
            <person name="Gemy Kaithakottil"/>
            <person name="Debby Ku"/>
            <person name="Aaliyah Providence"/>
            <person name="Felix Shaw"/>
            <person name="David Swarbreck"/>
            <person name="Chris Watkins"/>
            <person name="Ann M. McCartney"/>
            <person name="Giulio Formenti"/>
            <person name="Alice Mouton"/>
            <person name="Noel Vella"/>
            <person name="Bjorn M von Reumont"/>
            <person name="Adriana Vella"/>
            <person name="Wilfried Haerty"/>
        </authorList>
    </citation>
    <scope>NUCLEOTIDE SEQUENCE [LARGE SCALE GENOMIC DNA]</scope>
</reference>
<protein>
    <submittedName>
        <fullName evidence="5">Uncharacterized protein</fullName>
    </submittedName>
</protein>
<comment type="subcellular location">
    <subcellularLocation>
        <location evidence="1">Secreted</location>
    </subcellularLocation>
</comment>
<evidence type="ECO:0000256" key="4">
    <source>
        <dbReference type="SAM" id="SignalP"/>
    </source>
</evidence>
<gene>
    <name evidence="5" type="ORF">XYLVIOL_LOCUS10070</name>
</gene>
<keyword evidence="4" id="KW-0732">Signal</keyword>
<dbReference type="PROSITE" id="PS50276">
    <property type="entry name" value="PANCREATIC_HORMONE_2"/>
    <property type="match status" value="1"/>
</dbReference>
<feature type="chain" id="PRO_5046100573" evidence="4">
    <location>
        <begin position="25"/>
        <end position="137"/>
    </location>
</feature>
<sequence length="137" mass="15785">MPSCSDAVYLFLVLFALGTAIVHGEPETMARPTRPEVFASPEELRGYADHVIDYYLLKGKARFGKRGNVPSAVDVNHVWDVIRTIQENSQRPQRPRFEKNRYLDEPGSYAVKKDNSRIDARPCHVLNIVERYYDDMQ</sequence>
<keyword evidence="6" id="KW-1185">Reference proteome</keyword>
<evidence type="ECO:0000313" key="5">
    <source>
        <dbReference type="EMBL" id="CAL7950618.1"/>
    </source>
</evidence>
<dbReference type="Pfam" id="PF00159">
    <property type="entry name" value="Hormone_3"/>
    <property type="match status" value="1"/>
</dbReference>
<proteinExistence type="inferred from homology"/>
<evidence type="ECO:0000313" key="6">
    <source>
        <dbReference type="Proteomes" id="UP001642520"/>
    </source>
</evidence>
<comment type="caution">
    <text evidence="5">The sequence shown here is derived from an EMBL/GenBank/DDBJ whole genome shotgun (WGS) entry which is preliminary data.</text>
</comment>
<dbReference type="InterPro" id="IPR001955">
    <property type="entry name" value="Pancreatic_hormone-like"/>
</dbReference>
<feature type="signal peptide" evidence="4">
    <location>
        <begin position="1"/>
        <end position="24"/>
    </location>
</feature>
<evidence type="ECO:0000256" key="2">
    <source>
        <dbReference type="ARBA" id="ARBA00010022"/>
    </source>
</evidence>
<comment type="similarity">
    <text evidence="2">Belongs to the NPY family.</text>
</comment>
<dbReference type="EMBL" id="CAXAJV020001300">
    <property type="protein sequence ID" value="CAL7950618.1"/>
    <property type="molecule type" value="Genomic_DNA"/>
</dbReference>
<dbReference type="Proteomes" id="UP001642520">
    <property type="component" value="Unassembled WGS sequence"/>
</dbReference>
<name>A0ABP1PDH8_XYLVO</name>
<evidence type="ECO:0000256" key="3">
    <source>
        <dbReference type="ARBA" id="ARBA00022525"/>
    </source>
</evidence>
<keyword evidence="3" id="KW-0964">Secreted</keyword>
<evidence type="ECO:0000256" key="1">
    <source>
        <dbReference type="ARBA" id="ARBA00004613"/>
    </source>
</evidence>
<accession>A0ABP1PDH8</accession>